<dbReference type="GeneID" id="78777268"/>
<accession>A0A6A5GIE4</accession>
<feature type="compositionally biased region" description="Polar residues" evidence="1">
    <location>
        <begin position="340"/>
        <end position="367"/>
    </location>
</feature>
<dbReference type="Proteomes" id="UP000483820">
    <property type="component" value="Chromosome V"/>
</dbReference>
<sequence>MSTESSFGYVPCSSCNEKITDQFWMLSENKFCSACHSKSLGSKTTKKKLPTCANKVCRTRLKYGSKLHPKTKEEVCFSCYSFVIMNGKDRETKRERKTLKDKMREYKNKKCANKFCQLPLLHTKRYASHPITKEKICMSCYCYYKRKGKDREVIRVRGDYKERLAQVFTQEKPSQDNFLKMLQYMPTTVEVIKVNHMGGGSDQKLDSDEDFEKRPSDFNADLEDVALVNPEQLDSPIEDKPDVLVSDELRKNILTSDHLAYSQRNELPEAENATGSEKAPSLDEFEEERAVESFMDADGYVTPAHDVSDSDRSSYSSTSSESLESSDDSADNESDDENYSMESTFEDSSTVTQDNGAPSPILMNTTEDSMKVESPVQLELKEPANNTQITHENPTQEPPKENEYKIVCYDPQSEVPIGKEIMSAIDEDAEYNESEEQAPEPITAKSSPSSKRRKSPDKEENIRTSFKEKA</sequence>
<comment type="caution">
    <text evidence="2">The sequence shown here is derived from an EMBL/GenBank/DDBJ whole genome shotgun (WGS) entry which is preliminary data.</text>
</comment>
<evidence type="ECO:0000256" key="1">
    <source>
        <dbReference type="SAM" id="MobiDB-lite"/>
    </source>
</evidence>
<dbReference type="CTD" id="78777268"/>
<feature type="compositionally biased region" description="Polar residues" evidence="1">
    <location>
        <begin position="384"/>
        <end position="395"/>
    </location>
</feature>
<dbReference type="AlphaFoldDB" id="A0A6A5GIE4"/>
<protein>
    <submittedName>
        <fullName evidence="2">Uncharacterized protein</fullName>
    </submittedName>
</protein>
<feature type="compositionally biased region" description="Basic and acidic residues" evidence="1">
    <location>
        <begin position="456"/>
        <end position="470"/>
    </location>
</feature>
<feature type="region of interest" description="Disordered" evidence="1">
    <location>
        <begin position="260"/>
        <end position="403"/>
    </location>
</feature>
<feature type="region of interest" description="Disordered" evidence="1">
    <location>
        <begin position="420"/>
        <end position="470"/>
    </location>
</feature>
<evidence type="ECO:0000313" key="3">
    <source>
        <dbReference type="Proteomes" id="UP000483820"/>
    </source>
</evidence>
<dbReference type="RefSeq" id="XP_053583239.1">
    <property type="nucleotide sequence ID" value="XM_053734326.1"/>
</dbReference>
<dbReference type="EMBL" id="WUAV01000005">
    <property type="protein sequence ID" value="KAF1754958.1"/>
    <property type="molecule type" value="Genomic_DNA"/>
</dbReference>
<organism evidence="2 3">
    <name type="scientific">Caenorhabditis remanei</name>
    <name type="common">Caenorhabditis vulgaris</name>
    <dbReference type="NCBI Taxonomy" id="31234"/>
    <lineage>
        <taxon>Eukaryota</taxon>
        <taxon>Metazoa</taxon>
        <taxon>Ecdysozoa</taxon>
        <taxon>Nematoda</taxon>
        <taxon>Chromadorea</taxon>
        <taxon>Rhabditida</taxon>
        <taxon>Rhabditina</taxon>
        <taxon>Rhabditomorpha</taxon>
        <taxon>Rhabditoidea</taxon>
        <taxon>Rhabditidae</taxon>
        <taxon>Peloderinae</taxon>
        <taxon>Caenorhabditis</taxon>
    </lineage>
</organism>
<feature type="compositionally biased region" description="Acidic residues" evidence="1">
    <location>
        <begin position="324"/>
        <end position="339"/>
    </location>
</feature>
<dbReference type="KEGG" id="crq:GCK72_021524"/>
<gene>
    <name evidence="2" type="ORF">GCK72_021524</name>
</gene>
<proteinExistence type="predicted"/>
<feature type="compositionally biased region" description="Low complexity" evidence="1">
    <location>
        <begin position="313"/>
        <end position="323"/>
    </location>
</feature>
<feature type="compositionally biased region" description="Acidic residues" evidence="1">
    <location>
        <begin position="425"/>
        <end position="438"/>
    </location>
</feature>
<name>A0A6A5GIE4_CAERE</name>
<reference evidence="2 3" key="1">
    <citation type="submission" date="2019-12" db="EMBL/GenBank/DDBJ databases">
        <title>Chromosome-level assembly of the Caenorhabditis remanei genome.</title>
        <authorList>
            <person name="Teterina A.A."/>
            <person name="Willis J.H."/>
            <person name="Phillips P.C."/>
        </authorList>
    </citation>
    <scope>NUCLEOTIDE SEQUENCE [LARGE SCALE GENOMIC DNA]</scope>
    <source>
        <strain evidence="2 3">PX506</strain>
        <tissue evidence="2">Whole organism</tissue>
    </source>
</reference>
<evidence type="ECO:0000313" key="2">
    <source>
        <dbReference type="EMBL" id="KAF1754958.1"/>
    </source>
</evidence>